<evidence type="ECO:0000313" key="2">
    <source>
        <dbReference type="EMBL" id="MFC2252872.1"/>
    </source>
</evidence>
<keyword evidence="3" id="KW-1185">Reference proteome</keyword>
<evidence type="ECO:0000313" key="1">
    <source>
        <dbReference type="EMBL" id="MEW9309298.1"/>
    </source>
</evidence>
<dbReference type="EMBL" id="JBHGPK010000014">
    <property type="protein sequence ID" value="MFC2252872.1"/>
    <property type="molecule type" value="Genomic_DNA"/>
</dbReference>
<accession>A0ABV3PV46</accession>
<gene>
    <name evidence="1" type="ORF">ABXS05_27360</name>
    <name evidence="2" type="ORF">ACETRX_24765</name>
</gene>
<sequence>MSVSSLNPNASSTPSGAVDDAIAKMEKMFLLNLKLQVATTEIGVKNKAADNITRGSKT</sequence>
<dbReference type="Proteomes" id="UP001595190">
    <property type="component" value="Unassembled WGS sequence"/>
</dbReference>
<organism evidence="1 3">
    <name type="scientific">Labrys neptuniae</name>
    <dbReference type="NCBI Taxonomy" id="376174"/>
    <lineage>
        <taxon>Bacteria</taxon>
        <taxon>Pseudomonadati</taxon>
        <taxon>Pseudomonadota</taxon>
        <taxon>Alphaproteobacteria</taxon>
        <taxon>Hyphomicrobiales</taxon>
        <taxon>Xanthobacteraceae</taxon>
        <taxon>Labrys</taxon>
    </lineage>
</organism>
<evidence type="ECO:0000313" key="3">
    <source>
        <dbReference type="Proteomes" id="UP001555786"/>
    </source>
</evidence>
<evidence type="ECO:0000313" key="4">
    <source>
        <dbReference type="Proteomes" id="UP001595190"/>
    </source>
</evidence>
<dbReference type="Proteomes" id="UP001555786">
    <property type="component" value="Unassembled WGS sequence"/>
</dbReference>
<dbReference type="EMBL" id="JBFNQD010000013">
    <property type="protein sequence ID" value="MEW9309298.1"/>
    <property type="molecule type" value="Genomic_DNA"/>
</dbReference>
<name>A0ABV3PV46_9HYPH</name>
<comment type="caution">
    <text evidence="1">The sequence shown here is derived from an EMBL/GenBank/DDBJ whole genome shotgun (WGS) entry which is preliminary data.</text>
</comment>
<proteinExistence type="predicted"/>
<protein>
    <submittedName>
        <fullName evidence="1">Uncharacterized protein</fullName>
    </submittedName>
</protein>
<reference evidence="1 3" key="1">
    <citation type="submission" date="2024-07" db="EMBL/GenBank/DDBJ databases">
        <title>Description of Labrys sedimenti sp. nov., isolated from a diclofenac-degrading enrichment culture.</title>
        <authorList>
            <person name="Tancsics A."/>
            <person name="Csepanyi A."/>
        </authorList>
    </citation>
    <scope>NUCLEOTIDE SEQUENCE [LARGE SCALE GENOMIC DNA]</scope>
    <source>
        <strain evidence="1 3">LMG 23578</strain>
    </source>
</reference>
<dbReference type="RefSeq" id="WP_156771301.1">
    <property type="nucleotide sequence ID" value="NZ_JAVSCS010000015.1"/>
</dbReference>
<reference evidence="2 4" key="2">
    <citation type="submission" date="2024-09" db="EMBL/GenBank/DDBJ databases">
        <title>Description of Labrys sedimenti sp. nov., isolated from a diclofenac-degrading enrichment culture, and genome-based reclassification of Labrys portucalensis as a later heterotypic synonym of Labrys neptuniae.</title>
        <authorList>
            <person name="Tancsics A."/>
            <person name="Csepanyi A."/>
        </authorList>
    </citation>
    <scope>NUCLEOTIDE SEQUENCE [LARGE SCALE GENOMIC DNA]</scope>
    <source>
        <strain evidence="2 4">LMG 23412</strain>
    </source>
</reference>